<proteinExistence type="predicted"/>
<feature type="transmembrane region" description="Helical" evidence="1">
    <location>
        <begin position="28"/>
        <end position="48"/>
    </location>
</feature>
<protein>
    <submittedName>
        <fullName evidence="2">Uncharacterized protein</fullName>
    </submittedName>
</protein>
<gene>
    <name evidence="2" type="ORF">GCM10009039_20330</name>
</gene>
<dbReference type="AlphaFoldDB" id="A0A830FMT9"/>
<dbReference type="Proteomes" id="UP000607197">
    <property type="component" value="Unassembled WGS sequence"/>
</dbReference>
<reference evidence="2" key="2">
    <citation type="submission" date="2020-09" db="EMBL/GenBank/DDBJ databases">
        <authorList>
            <person name="Sun Q."/>
            <person name="Ohkuma M."/>
        </authorList>
    </citation>
    <scope>NUCLEOTIDE SEQUENCE</scope>
    <source>
        <strain evidence="2">JCM 19596</strain>
    </source>
</reference>
<comment type="caution">
    <text evidence="2">The sequence shown here is derived from an EMBL/GenBank/DDBJ whole genome shotgun (WGS) entry which is preliminary data.</text>
</comment>
<feature type="transmembrane region" description="Helical" evidence="1">
    <location>
        <begin position="117"/>
        <end position="136"/>
    </location>
</feature>
<dbReference type="EMBL" id="BMPG01000002">
    <property type="protein sequence ID" value="GGL62104.1"/>
    <property type="molecule type" value="Genomic_DNA"/>
</dbReference>
<keyword evidence="1" id="KW-0472">Membrane</keyword>
<accession>A0A830FMT9</accession>
<name>A0A830FMT9_9EURY</name>
<keyword evidence="3" id="KW-1185">Reference proteome</keyword>
<evidence type="ECO:0000313" key="2">
    <source>
        <dbReference type="EMBL" id="GGL62104.1"/>
    </source>
</evidence>
<dbReference type="RefSeq" id="WP_188978557.1">
    <property type="nucleotide sequence ID" value="NZ_BMPG01000002.1"/>
</dbReference>
<reference evidence="2" key="1">
    <citation type="journal article" date="2014" name="Int. J. Syst. Evol. Microbiol.">
        <title>Complete genome sequence of Corynebacterium casei LMG S-19264T (=DSM 44701T), isolated from a smear-ripened cheese.</title>
        <authorList>
            <consortium name="US DOE Joint Genome Institute (JGI-PGF)"/>
            <person name="Walter F."/>
            <person name="Albersmeier A."/>
            <person name="Kalinowski J."/>
            <person name="Ruckert C."/>
        </authorList>
    </citation>
    <scope>NUCLEOTIDE SEQUENCE</scope>
    <source>
        <strain evidence="2">JCM 19596</strain>
    </source>
</reference>
<feature type="transmembrane region" description="Helical" evidence="1">
    <location>
        <begin position="54"/>
        <end position="76"/>
    </location>
</feature>
<dbReference type="OrthoDB" id="253187at2157"/>
<organism evidence="2 3">
    <name type="scientific">Halocalculus aciditolerans</name>
    <dbReference type="NCBI Taxonomy" id="1383812"/>
    <lineage>
        <taxon>Archaea</taxon>
        <taxon>Methanobacteriati</taxon>
        <taxon>Methanobacteriota</taxon>
        <taxon>Stenosarchaea group</taxon>
        <taxon>Halobacteria</taxon>
        <taxon>Halobacteriales</taxon>
        <taxon>Halobacteriaceae</taxon>
        <taxon>Halocalculus</taxon>
    </lineage>
</organism>
<evidence type="ECO:0000256" key="1">
    <source>
        <dbReference type="SAM" id="Phobius"/>
    </source>
</evidence>
<evidence type="ECO:0000313" key="3">
    <source>
        <dbReference type="Proteomes" id="UP000607197"/>
    </source>
</evidence>
<keyword evidence="1" id="KW-1133">Transmembrane helix</keyword>
<keyword evidence="1" id="KW-0812">Transmembrane</keyword>
<sequence>MSETTVGSADAYRPGYCNIGREQRRQRYLVSAAAFGAAAVYVAAYLAGYLAEPLLLGVFIPLSIGYEWLLQAYTAFCVRLAFRHRYDFSGDATCDCGAGRVSDAEARRADQLQATKITAVAVLLAAVTTAALAAVLF</sequence>